<keyword evidence="1" id="KW-0472">Membrane</keyword>
<accession>A0A1A9WCE4</accession>
<keyword evidence="3" id="KW-1185">Reference proteome</keyword>
<dbReference type="EnsemblMetazoa" id="GBRI014339-RA">
    <property type="protein sequence ID" value="GBRI014339-PA"/>
    <property type="gene ID" value="GBRI014339"/>
</dbReference>
<dbReference type="AlphaFoldDB" id="A0A1A9WCE4"/>
<evidence type="ECO:0000313" key="3">
    <source>
        <dbReference type="Proteomes" id="UP000091820"/>
    </source>
</evidence>
<evidence type="ECO:0000256" key="1">
    <source>
        <dbReference type="SAM" id="Phobius"/>
    </source>
</evidence>
<protein>
    <submittedName>
        <fullName evidence="2">Uncharacterized protein</fullName>
    </submittedName>
</protein>
<organism evidence="2 3">
    <name type="scientific">Glossina brevipalpis</name>
    <dbReference type="NCBI Taxonomy" id="37001"/>
    <lineage>
        <taxon>Eukaryota</taxon>
        <taxon>Metazoa</taxon>
        <taxon>Ecdysozoa</taxon>
        <taxon>Arthropoda</taxon>
        <taxon>Hexapoda</taxon>
        <taxon>Insecta</taxon>
        <taxon>Pterygota</taxon>
        <taxon>Neoptera</taxon>
        <taxon>Endopterygota</taxon>
        <taxon>Diptera</taxon>
        <taxon>Brachycera</taxon>
        <taxon>Muscomorpha</taxon>
        <taxon>Hippoboscoidea</taxon>
        <taxon>Glossinidae</taxon>
        <taxon>Glossina</taxon>
    </lineage>
</organism>
<dbReference type="VEuPathDB" id="VectorBase:GBRI014339"/>
<feature type="transmembrane region" description="Helical" evidence="1">
    <location>
        <begin position="49"/>
        <end position="72"/>
    </location>
</feature>
<name>A0A1A9WCE4_9MUSC</name>
<sequence length="103" mass="11438">MKPHTCAFLSRRLGRRLDRRFRCGCRCRFRCRCRQRYRHLLLLDASYKAAAAAAAAATTTATAAALFMLVCLSACSLASSPKLTNASSSWCPFIRLLSSQQCT</sequence>
<keyword evidence="1" id="KW-1133">Transmembrane helix</keyword>
<proteinExistence type="predicted"/>
<evidence type="ECO:0000313" key="2">
    <source>
        <dbReference type="EnsemblMetazoa" id="GBRI014339-PA"/>
    </source>
</evidence>
<reference evidence="3" key="1">
    <citation type="submission" date="2014-03" db="EMBL/GenBank/DDBJ databases">
        <authorList>
            <person name="Aksoy S."/>
            <person name="Warren W."/>
            <person name="Wilson R.K."/>
        </authorList>
    </citation>
    <scope>NUCLEOTIDE SEQUENCE [LARGE SCALE GENOMIC DNA]</scope>
    <source>
        <strain evidence="3">IAEA</strain>
    </source>
</reference>
<dbReference type="Proteomes" id="UP000091820">
    <property type="component" value="Unassembled WGS sequence"/>
</dbReference>
<reference evidence="2" key="2">
    <citation type="submission" date="2020-05" db="UniProtKB">
        <authorList>
            <consortium name="EnsemblMetazoa"/>
        </authorList>
    </citation>
    <scope>IDENTIFICATION</scope>
    <source>
        <strain evidence="2">IAEA</strain>
    </source>
</reference>
<keyword evidence="1" id="KW-0812">Transmembrane</keyword>